<accession>A0A371GM99</accession>
<dbReference type="PANTHER" id="PTHR42648">
    <property type="entry name" value="TRANSPOSASE, PUTATIVE-RELATED"/>
    <property type="match status" value="1"/>
</dbReference>
<proteinExistence type="predicted"/>
<dbReference type="EMBL" id="QJKJ01005120">
    <property type="protein sequence ID" value="RDX91453.1"/>
    <property type="molecule type" value="Genomic_DNA"/>
</dbReference>
<comment type="caution">
    <text evidence="1">The sequence shown here is derived from an EMBL/GenBank/DDBJ whole genome shotgun (WGS) entry which is preliminary data.</text>
</comment>
<dbReference type="InterPro" id="IPR039537">
    <property type="entry name" value="Retrotran_Ty1/copia-like"/>
</dbReference>
<gene>
    <name evidence="1" type="ORF">CR513_26569</name>
</gene>
<dbReference type="InterPro" id="IPR012337">
    <property type="entry name" value="RNaseH-like_sf"/>
</dbReference>
<dbReference type="GO" id="GO:0003676">
    <property type="term" value="F:nucleic acid binding"/>
    <property type="evidence" value="ECO:0007669"/>
    <property type="project" value="InterPro"/>
</dbReference>
<keyword evidence="2" id="KW-1185">Reference proteome</keyword>
<dbReference type="OrthoDB" id="1749397at2759"/>
<dbReference type="SUPFAM" id="SSF53098">
    <property type="entry name" value="Ribonuclease H-like"/>
    <property type="match status" value="1"/>
</dbReference>
<dbReference type="Gene3D" id="3.30.420.10">
    <property type="entry name" value="Ribonuclease H-like superfamily/Ribonuclease H"/>
    <property type="match status" value="1"/>
</dbReference>
<organism evidence="1 2">
    <name type="scientific">Mucuna pruriens</name>
    <name type="common">Velvet bean</name>
    <name type="synonym">Dolichos pruriens</name>
    <dbReference type="NCBI Taxonomy" id="157652"/>
    <lineage>
        <taxon>Eukaryota</taxon>
        <taxon>Viridiplantae</taxon>
        <taxon>Streptophyta</taxon>
        <taxon>Embryophyta</taxon>
        <taxon>Tracheophyta</taxon>
        <taxon>Spermatophyta</taxon>
        <taxon>Magnoliopsida</taxon>
        <taxon>eudicotyledons</taxon>
        <taxon>Gunneridae</taxon>
        <taxon>Pentapetalae</taxon>
        <taxon>rosids</taxon>
        <taxon>fabids</taxon>
        <taxon>Fabales</taxon>
        <taxon>Fabaceae</taxon>
        <taxon>Papilionoideae</taxon>
        <taxon>50 kb inversion clade</taxon>
        <taxon>NPAAA clade</taxon>
        <taxon>indigoferoid/millettioid clade</taxon>
        <taxon>Phaseoleae</taxon>
        <taxon>Mucuna</taxon>
    </lineage>
</organism>
<feature type="non-terminal residue" evidence="1">
    <location>
        <position position="290"/>
    </location>
</feature>
<dbReference type="PANTHER" id="PTHR42648:SF28">
    <property type="entry name" value="TRANSPOSON-ENCODED PROTEIN WITH RIBONUCLEASE H-LIKE AND RETROVIRUS ZINC FINGER-LIKE DOMAINS"/>
    <property type="match status" value="1"/>
</dbReference>
<evidence type="ECO:0000313" key="2">
    <source>
        <dbReference type="Proteomes" id="UP000257109"/>
    </source>
</evidence>
<name>A0A371GM99_MUCPR</name>
<dbReference type="AlphaFoldDB" id="A0A371GM99"/>
<protein>
    <recommendedName>
        <fullName evidence="3">Integrase catalytic domain-containing protein</fullName>
    </recommendedName>
</protein>
<evidence type="ECO:0000313" key="1">
    <source>
        <dbReference type="EMBL" id="RDX91453.1"/>
    </source>
</evidence>
<dbReference type="InterPro" id="IPR036397">
    <property type="entry name" value="RNaseH_sf"/>
</dbReference>
<reference evidence="1" key="1">
    <citation type="submission" date="2018-05" db="EMBL/GenBank/DDBJ databases">
        <title>Draft genome of Mucuna pruriens seed.</title>
        <authorList>
            <person name="Nnadi N.E."/>
            <person name="Vos R."/>
            <person name="Hasami M.H."/>
            <person name="Devisetty U.K."/>
            <person name="Aguiy J.C."/>
        </authorList>
    </citation>
    <scope>NUCLEOTIDE SEQUENCE [LARGE SCALE GENOMIC DNA]</scope>
    <source>
        <strain evidence="1">JCA_2017</strain>
    </source>
</reference>
<evidence type="ECO:0008006" key="3">
    <source>
        <dbReference type="Google" id="ProtNLM"/>
    </source>
</evidence>
<dbReference type="Proteomes" id="UP000257109">
    <property type="component" value="Unassembled WGS sequence"/>
</dbReference>
<sequence>MFNVLFPIVVTNMVNIYAQINTILMLNGMNFKVWKEAVTIVLNCMDLDLALWVKKPILTSDNLQEKHFEALFFRVKGRENIREYIMEMSNLAVKLKSLKLELGEDLIVHLILISLSIHFGRTNHLLVNLYLTMCKRKRACREIRLKVLILLRPFKIKKGRTLRVLHKGLLNERKLDAKRAKDVLELKHIDICGPFPTTSWNGQQYFITFIDDYSRYSYLYLIHENSQSLDVFKSFKFDVELQLGKKIKAIKSDHDMMDQKNNIKGLLPFFSESVEFFHNTSCQENLAWTV</sequence>